<reference evidence="1" key="1">
    <citation type="journal article" date="2019" name="Sci. Rep.">
        <title>Draft genome of Tanacetum cinerariifolium, the natural source of mosquito coil.</title>
        <authorList>
            <person name="Yamashiro T."/>
            <person name="Shiraishi A."/>
            <person name="Satake H."/>
            <person name="Nakayama K."/>
        </authorList>
    </citation>
    <scope>NUCLEOTIDE SEQUENCE</scope>
</reference>
<protein>
    <submittedName>
        <fullName evidence="1">Uncharacterized protein</fullName>
    </submittedName>
</protein>
<dbReference type="EMBL" id="BKCJ011223062">
    <property type="protein sequence ID" value="GFD06180.1"/>
    <property type="molecule type" value="Genomic_DNA"/>
</dbReference>
<gene>
    <name evidence="1" type="ORF">Tci_878149</name>
</gene>
<organism evidence="1">
    <name type="scientific">Tanacetum cinerariifolium</name>
    <name type="common">Dalmatian daisy</name>
    <name type="synonym">Chrysanthemum cinerariifolium</name>
    <dbReference type="NCBI Taxonomy" id="118510"/>
    <lineage>
        <taxon>Eukaryota</taxon>
        <taxon>Viridiplantae</taxon>
        <taxon>Streptophyta</taxon>
        <taxon>Embryophyta</taxon>
        <taxon>Tracheophyta</taxon>
        <taxon>Spermatophyta</taxon>
        <taxon>Magnoliopsida</taxon>
        <taxon>eudicotyledons</taxon>
        <taxon>Gunneridae</taxon>
        <taxon>Pentapetalae</taxon>
        <taxon>asterids</taxon>
        <taxon>campanulids</taxon>
        <taxon>Asterales</taxon>
        <taxon>Asteraceae</taxon>
        <taxon>Asteroideae</taxon>
        <taxon>Anthemideae</taxon>
        <taxon>Anthemidinae</taxon>
        <taxon>Tanacetum</taxon>
    </lineage>
</organism>
<dbReference type="AntiFam" id="ANF00012">
    <property type="entry name" value="tRNA translation"/>
</dbReference>
<dbReference type="AlphaFoldDB" id="A0A699T8Q3"/>
<evidence type="ECO:0000313" key="1">
    <source>
        <dbReference type="EMBL" id="GFD06180.1"/>
    </source>
</evidence>
<feature type="non-terminal residue" evidence="1">
    <location>
        <position position="1"/>
    </location>
</feature>
<name>A0A699T8Q3_TANCI</name>
<sequence>TAKKVFCDPAGIRTQDPYIKSVLLYQLSYRIGTFVFRVLQSRCVTVFVGAKVQRHFQPDNPTSKKTYPFADASYSSLLYHAAFLAASQHLAAVGGAGAAAAAGGLPYHLAAGSAGAGIALLLPRAARPAECGGAGGRGAAAAAAAHGPGHLASL</sequence>
<comment type="caution">
    <text evidence="1">The sequence shown here is derived from an EMBL/GenBank/DDBJ whole genome shotgun (WGS) entry which is preliminary data.</text>
</comment>
<proteinExistence type="predicted"/>
<accession>A0A699T8Q3</accession>